<reference evidence="2 3" key="2">
    <citation type="submission" date="2024-05" db="EMBL/GenBank/DDBJ databases">
        <authorList>
            <person name="Chen Y."/>
            <person name="Shah S."/>
            <person name="Dougan E. K."/>
            <person name="Thang M."/>
            <person name="Chan C."/>
        </authorList>
    </citation>
    <scope>NUCLEOTIDE SEQUENCE [LARGE SCALE GENOMIC DNA]</scope>
</reference>
<comment type="caution">
    <text evidence="1">The sequence shown here is derived from an EMBL/GenBank/DDBJ whole genome shotgun (WGS) entry which is preliminary data.</text>
</comment>
<dbReference type="EMBL" id="CAMXCT030000846">
    <property type="protein sequence ID" value="CAL4771244.1"/>
    <property type="molecule type" value="Genomic_DNA"/>
</dbReference>
<evidence type="ECO:0000313" key="1">
    <source>
        <dbReference type="EMBL" id="CAI3983932.1"/>
    </source>
</evidence>
<proteinExistence type="predicted"/>
<organism evidence="1">
    <name type="scientific">Cladocopium goreaui</name>
    <dbReference type="NCBI Taxonomy" id="2562237"/>
    <lineage>
        <taxon>Eukaryota</taxon>
        <taxon>Sar</taxon>
        <taxon>Alveolata</taxon>
        <taxon>Dinophyceae</taxon>
        <taxon>Suessiales</taxon>
        <taxon>Symbiodiniaceae</taxon>
        <taxon>Cladocopium</taxon>
    </lineage>
</organism>
<dbReference type="EMBL" id="CAMXCT010000846">
    <property type="protein sequence ID" value="CAI3983932.1"/>
    <property type="molecule type" value="Genomic_DNA"/>
</dbReference>
<name>A0A9P1FRL6_9DINO</name>
<accession>A0A9P1FRL6</accession>
<evidence type="ECO:0000313" key="3">
    <source>
        <dbReference type="Proteomes" id="UP001152797"/>
    </source>
</evidence>
<dbReference type="Proteomes" id="UP001152797">
    <property type="component" value="Unassembled WGS sequence"/>
</dbReference>
<keyword evidence="3" id="KW-1185">Reference proteome</keyword>
<evidence type="ECO:0000313" key="2">
    <source>
        <dbReference type="EMBL" id="CAL4771244.1"/>
    </source>
</evidence>
<protein>
    <submittedName>
        <fullName evidence="1">Uncharacterized protein</fullName>
    </submittedName>
</protein>
<dbReference type="AlphaFoldDB" id="A0A9P1FRL6"/>
<reference evidence="1" key="1">
    <citation type="submission" date="2022-10" db="EMBL/GenBank/DDBJ databases">
        <authorList>
            <person name="Chen Y."/>
            <person name="Dougan E. K."/>
            <person name="Chan C."/>
            <person name="Rhodes N."/>
            <person name="Thang M."/>
        </authorList>
    </citation>
    <scope>NUCLEOTIDE SEQUENCE</scope>
</reference>
<dbReference type="EMBL" id="CAMXCT020000846">
    <property type="protein sequence ID" value="CAL1137307.1"/>
    <property type="molecule type" value="Genomic_DNA"/>
</dbReference>
<sequence>MGCCCCVSASAAAPPPASTYVGCWVSEGLSLNDIATGYGVHRAKKGYGLIRVANSATGAGAPAPYVKMKIDGSGYVNYGRKEANGFCRVLDLYAGAWDEKQADFGCCGGQLQVTYDASADALLVDGVTLRRCEEET</sequence>
<gene>
    <name evidence="1" type="ORF">C1SCF055_LOCUS11501</name>
</gene>